<dbReference type="PANTHER" id="PTHR43280">
    <property type="entry name" value="ARAC-FAMILY TRANSCRIPTIONAL REGULATOR"/>
    <property type="match status" value="1"/>
</dbReference>
<evidence type="ECO:0000313" key="7">
    <source>
        <dbReference type="Proteomes" id="UP000285780"/>
    </source>
</evidence>
<keyword evidence="3" id="KW-0804">Transcription</keyword>
<feature type="transmembrane region" description="Helical" evidence="4">
    <location>
        <begin position="6"/>
        <end position="26"/>
    </location>
</feature>
<dbReference type="GO" id="GO:0003700">
    <property type="term" value="F:DNA-binding transcription factor activity"/>
    <property type="evidence" value="ECO:0007669"/>
    <property type="project" value="InterPro"/>
</dbReference>
<dbReference type="RefSeq" id="WP_120187298.1">
    <property type="nucleotide sequence ID" value="NZ_RAQM01000010.1"/>
</dbReference>
<dbReference type="Proteomes" id="UP000285780">
    <property type="component" value="Unassembled WGS sequence"/>
</dbReference>
<dbReference type="InterPro" id="IPR009057">
    <property type="entry name" value="Homeodomain-like_sf"/>
</dbReference>
<dbReference type="InterPro" id="IPR018062">
    <property type="entry name" value="HTH_AraC-typ_CS"/>
</dbReference>
<feature type="transmembrane region" description="Helical" evidence="4">
    <location>
        <begin position="38"/>
        <end position="56"/>
    </location>
</feature>
<keyword evidence="7" id="KW-1185">Reference proteome</keyword>
<sequence length="392" mass="45977">MTIEYLFNLFLLVSALHGFAFSVVLFSSKNGREKSMVYLNLLILVISINNLQSWALERGLLQNKFALEYMQFSWHFLAMPFLYMFLVHYLDLPQKSFNVLKFAIPAFILMVIAQISFVVYYSDTASQERLDYIYERYSSLEEFFSMLTSLSFFIYSMYILYKKENLFPKILSFDNLKWLYTFFILSSVGYLLWILALVVKISLNFSDFLFSYYPLRVFTTVLIYWLGYQGFKQIRILKEREIIRKSLLIDLNGNFSVDTIKVDTEKNPSKSQAERQKEQFQEIDDFIKSKKKYLSTKYTLQDLAKDTELSSSTLSLIINNVAKKSFTDYLNEMRIDLAKTLLLDSEYSDYTITSIGLESGFNSKSTFYTVFKKHTGHTPVEFKNLSLVTLNS</sequence>
<dbReference type="InterPro" id="IPR018060">
    <property type="entry name" value="HTH_AraC"/>
</dbReference>
<protein>
    <submittedName>
        <fullName evidence="6">Helix-turn-helix protein</fullName>
    </submittedName>
</protein>
<evidence type="ECO:0000259" key="5">
    <source>
        <dbReference type="PROSITE" id="PS01124"/>
    </source>
</evidence>
<proteinExistence type="predicted"/>
<dbReference type="GO" id="GO:0043565">
    <property type="term" value="F:sequence-specific DNA binding"/>
    <property type="evidence" value="ECO:0007669"/>
    <property type="project" value="InterPro"/>
</dbReference>
<dbReference type="Pfam" id="PF12833">
    <property type="entry name" value="HTH_18"/>
    <property type="match status" value="1"/>
</dbReference>
<reference evidence="6 7" key="1">
    <citation type="submission" date="2018-09" db="EMBL/GenBank/DDBJ databases">
        <title>Genomic Encyclopedia of Archaeal and Bacterial Type Strains, Phase II (KMG-II): from individual species to whole genera.</title>
        <authorList>
            <person name="Goeker M."/>
        </authorList>
    </citation>
    <scope>NUCLEOTIDE SEQUENCE [LARGE SCALE GENOMIC DNA]</scope>
    <source>
        <strain evidence="6 7">DSM 16505</strain>
    </source>
</reference>
<dbReference type="EMBL" id="RAQM01000010">
    <property type="protein sequence ID" value="RKF03204.1"/>
    <property type="molecule type" value="Genomic_DNA"/>
</dbReference>
<feature type="transmembrane region" description="Helical" evidence="4">
    <location>
        <begin position="102"/>
        <end position="122"/>
    </location>
</feature>
<keyword evidence="4" id="KW-0472">Membrane</keyword>
<dbReference type="PROSITE" id="PS00041">
    <property type="entry name" value="HTH_ARAC_FAMILY_1"/>
    <property type="match status" value="1"/>
</dbReference>
<gene>
    <name evidence="6" type="ORF">C8N26_2194</name>
</gene>
<organism evidence="6 7">
    <name type="scientific">Tenacibaculum lutimaris</name>
    <dbReference type="NCBI Taxonomy" id="285258"/>
    <lineage>
        <taxon>Bacteria</taxon>
        <taxon>Pseudomonadati</taxon>
        <taxon>Bacteroidota</taxon>
        <taxon>Flavobacteriia</taxon>
        <taxon>Flavobacteriales</taxon>
        <taxon>Flavobacteriaceae</taxon>
        <taxon>Tenacibaculum</taxon>
    </lineage>
</organism>
<feature type="domain" description="HTH araC/xylS-type" evidence="5">
    <location>
        <begin position="281"/>
        <end position="385"/>
    </location>
</feature>
<dbReference type="Gene3D" id="1.10.10.60">
    <property type="entry name" value="Homeodomain-like"/>
    <property type="match status" value="2"/>
</dbReference>
<dbReference type="SUPFAM" id="SSF46689">
    <property type="entry name" value="Homeodomain-like"/>
    <property type="match status" value="1"/>
</dbReference>
<feature type="transmembrane region" description="Helical" evidence="4">
    <location>
        <begin position="182"/>
        <end position="203"/>
    </location>
</feature>
<dbReference type="PANTHER" id="PTHR43280:SF2">
    <property type="entry name" value="HTH-TYPE TRANSCRIPTIONAL REGULATOR EXSA"/>
    <property type="match status" value="1"/>
</dbReference>
<evidence type="ECO:0000256" key="1">
    <source>
        <dbReference type="ARBA" id="ARBA00023015"/>
    </source>
</evidence>
<keyword evidence="4" id="KW-0812">Transmembrane</keyword>
<evidence type="ECO:0000256" key="4">
    <source>
        <dbReference type="SAM" id="Phobius"/>
    </source>
</evidence>
<feature type="transmembrane region" description="Helical" evidence="4">
    <location>
        <begin position="72"/>
        <end position="90"/>
    </location>
</feature>
<name>A0A420DZD9_9FLAO</name>
<dbReference type="AlphaFoldDB" id="A0A420DZD9"/>
<dbReference type="PROSITE" id="PS01124">
    <property type="entry name" value="HTH_ARAC_FAMILY_2"/>
    <property type="match status" value="1"/>
</dbReference>
<keyword evidence="1" id="KW-0805">Transcription regulation</keyword>
<dbReference type="SMART" id="SM00342">
    <property type="entry name" value="HTH_ARAC"/>
    <property type="match status" value="1"/>
</dbReference>
<keyword evidence="4" id="KW-1133">Transmembrane helix</keyword>
<feature type="transmembrane region" description="Helical" evidence="4">
    <location>
        <begin position="142"/>
        <end position="161"/>
    </location>
</feature>
<evidence type="ECO:0000256" key="3">
    <source>
        <dbReference type="ARBA" id="ARBA00023163"/>
    </source>
</evidence>
<evidence type="ECO:0000313" key="6">
    <source>
        <dbReference type="EMBL" id="RKF03204.1"/>
    </source>
</evidence>
<accession>A0A420DZD9</accession>
<evidence type="ECO:0000256" key="2">
    <source>
        <dbReference type="ARBA" id="ARBA00023125"/>
    </source>
</evidence>
<keyword evidence="2" id="KW-0238">DNA-binding</keyword>
<feature type="transmembrane region" description="Helical" evidence="4">
    <location>
        <begin position="209"/>
        <end position="228"/>
    </location>
</feature>
<comment type="caution">
    <text evidence="6">The sequence shown here is derived from an EMBL/GenBank/DDBJ whole genome shotgun (WGS) entry which is preliminary data.</text>
</comment>